<gene>
    <name evidence="2" type="ORF">EWM64_g4723</name>
</gene>
<organism evidence="2 3">
    <name type="scientific">Hericium alpestre</name>
    <dbReference type="NCBI Taxonomy" id="135208"/>
    <lineage>
        <taxon>Eukaryota</taxon>
        <taxon>Fungi</taxon>
        <taxon>Dikarya</taxon>
        <taxon>Basidiomycota</taxon>
        <taxon>Agaricomycotina</taxon>
        <taxon>Agaricomycetes</taxon>
        <taxon>Russulales</taxon>
        <taxon>Hericiaceae</taxon>
        <taxon>Hericium</taxon>
    </lineage>
</organism>
<dbReference type="Proteomes" id="UP000298061">
    <property type="component" value="Unassembled WGS sequence"/>
</dbReference>
<sequence length="460" mass="51820">MLSPLALMDLHVGDDDLTPNKDYKHVFKCLRNALLRKKGIRVCGIWLTPSVVQAHLRDAEHREVHIQSVFNPEDKQDVVLAYHLLRDIWKLPLNPATDIRPGFLAARRALKVFGVFCYNLVYPYICIDMSLKEQLEHLSTAAHLALVLYKYENTRTDFLPSMLYIDLMLMVKNAYFCIAKAKVDLPNSKFYLILLSTDRLETLFGILRTMVGNDSNLDILQLALRLTGMTDIANILVRYPEWDKGLCRLHLSPAYRDSDSIPDAADHINPRSWRGDVYVQTVSLASCWKQGHRVVEDLYDFSADFLSKVDSASHSSILTPDGTLLFSMPISEEDDEALGSDTSADVQPSVDNTTDTSGDGLRELEDSAIEAEFNLSEHQPFSKAINIDSKGTMVNKARALALWFKYKKMVSSTDHLHRVQQEGCYNLTVQFLQVDGPGFTGTGPSLLIHDPIAMLISCDH</sequence>
<comment type="caution">
    <text evidence="2">The sequence shown here is derived from an EMBL/GenBank/DDBJ whole genome shotgun (WGS) entry which is preliminary data.</text>
</comment>
<dbReference type="AlphaFoldDB" id="A0A4Y9ZXG9"/>
<keyword evidence="3" id="KW-1185">Reference proteome</keyword>
<dbReference type="STRING" id="135208.A0A4Y9ZXG9"/>
<protein>
    <submittedName>
        <fullName evidence="2">Uncharacterized protein</fullName>
    </submittedName>
</protein>
<dbReference type="EMBL" id="SFCI01000527">
    <property type="protein sequence ID" value="TFY79285.1"/>
    <property type="molecule type" value="Genomic_DNA"/>
</dbReference>
<evidence type="ECO:0000313" key="2">
    <source>
        <dbReference type="EMBL" id="TFY79285.1"/>
    </source>
</evidence>
<evidence type="ECO:0000313" key="3">
    <source>
        <dbReference type="Proteomes" id="UP000298061"/>
    </source>
</evidence>
<accession>A0A4Y9ZXG9</accession>
<reference evidence="2 3" key="1">
    <citation type="submission" date="2019-02" db="EMBL/GenBank/DDBJ databases">
        <title>Genome sequencing of the rare red list fungi Hericium alpestre (H. flagellum).</title>
        <authorList>
            <person name="Buettner E."/>
            <person name="Kellner H."/>
        </authorList>
    </citation>
    <scope>NUCLEOTIDE SEQUENCE [LARGE SCALE GENOMIC DNA]</scope>
    <source>
        <strain evidence="2 3">DSM 108284</strain>
    </source>
</reference>
<feature type="compositionally biased region" description="Polar residues" evidence="1">
    <location>
        <begin position="340"/>
        <end position="357"/>
    </location>
</feature>
<proteinExistence type="predicted"/>
<dbReference type="OrthoDB" id="2691851at2759"/>
<evidence type="ECO:0000256" key="1">
    <source>
        <dbReference type="SAM" id="MobiDB-lite"/>
    </source>
</evidence>
<name>A0A4Y9ZXG9_9AGAM</name>
<feature type="region of interest" description="Disordered" evidence="1">
    <location>
        <begin position="335"/>
        <end position="360"/>
    </location>
</feature>